<organism evidence="8">
    <name type="scientific">Streptantibioticus silvisoli</name>
    <dbReference type="NCBI Taxonomy" id="2705255"/>
    <lineage>
        <taxon>Bacteria</taxon>
        <taxon>Bacillati</taxon>
        <taxon>Actinomycetota</taxon>
        <taxon>Actinomycetes</taxon>
        <taxon>Kitasatosporales</taxon>
        <taxon>Streptomycetaceae</taxon>
        <taxon>Streptantibioticus</taxon>
    </lineage>
</organism>
<sequence>MITIVLGALFGGGLIAVVLGARSTHPPLAAVLAALHRPPSRPRQSPAEAEDAGGWASRWGRHGVPVLRAAGLPTVSSRADLAIMGVVAERHLAEKAASAAVGLVGPPVLILLAEAVAGAAPGWWLPAWSAPVFGAALFVAPDLSLRAQAARRRAEMRHALAVFLDLVVVALAGGAGVEQALTDAGTAPQGWAASRIRRALATAQLARTSVWEELATLGRQTGVDELVELSATVDLAGAEGARIRRSLESKAAAMRGRRLAEADGAAQAATERMSLPVVLLFSAFLLFIGYPAMAHVLTGL</sequence>
<evidence type="ECO:0000256" key="5">
    <source>
        <dbReference type="ARBA" id="ARBA00023136"/>
    </source>
</evidence>
<comment type="subcellular location">
    <subcellularLocation>
        <location evidence="1">Cell membrane</location>
        <topology evidence="1">Multi-pass membrane protein</topology>
    </subcellularLocation>
</comment>
<dbReference type="GO" id="GO:0005886">
    <property type="term" value="C:plasma membrane"/>
    <property type="evidence" value="ECO:0007669"/>
    <property type="project" value="UniProtKB-SubCell"/>
</dbReference>
<keyword evidence="4 6" id="KW-1133">Transmembrane helix</keyword>
<gene>
    <name evidence="8" type="ORF">POF50_032595</name>
</gene>
<evidence type="ECO:0000256" key="2">
    <source>
        <dbReference type="ARBA" id="ARBA00022475"/>
    </source>
</evidence>
<dbReference type="PANTHER" id="PTHR35007:SF1">
    <property type="entry name" value="PILUS ASSEMBLY PROTEIN"/>
    <property type="match status" value="1"/>
</dbReference>
<reference evidence="8" key="1">
    <citation type="submission" date="2023-05" db="EMBL/GenBank/DDBJ databases">
        <title>Streptantibioticus silvisoli sp. nov., acidotolerant actinomycetes 1 from pine litter.</title>
        <authorList>
            <person name="Swiecimska M."/>
            <person name="Golinska P."/>
            <person name="Sangal V."/>
            <person name="Wachnowicz B."/>
            <person name="Goodfellow M."/>
        </authorList>
    </citation>
    <scope>NUCLEOTIDE SEQUENCE</scope>
    <source>
        <strain evidence="8">SL13</strain>
    </source>
</reference>
<dbReference type="InterPro" id="IPR018076">
    <property type="entry name" value="T2SS_GspF_dom"/>
</dbReference>
<dbReference type="Pfam" id="PF00482">
    <property type="entry name" value="T2SSF"/>
    <property type="match status" value="1"/>
</dbReference>
<dbReference type="RefSeq" id="WP_271316775.1">
    <property type="nucleotide sequence ID" value="NZ_JABXJJ020000059.1"/>
</dbReference>
<comment type="caution">
    <text evidence="8">The sequence shown here is derived from an EMBL/GenBank/DDBJ whole genome shotgun (WGS) entry which is preliminary data.</text>
</comment>
<name>A0AA90HE25_9ACTN</name>
<dbReference type="EMBL" id="JABXJJ020000059">
    <property type="protein sequence ID" value="MDI5974030.1"/>
    <property type="molecule type" value="Genomic_DNA"/>
</dbReference>
<evidence type="ECO:0000313" key="8">
    <source>
        <dbReference type="EMBL" id="MDI5974030.1"/>
    </source>
</evidence>
<proteinExistence type="predicted"/>
<feature type="transmembrane region" description="Helical" evidence="6">
    <location>
        <begin position="277"/>
        <end position="297"/>
    </location>
</feature>
<evidence type="ECO:0000256" key="6">
    <source>
        <dbReference type="SAM" id="Phobius"/>
    </source>
</evidence>
<evidence type="ECO:0000256" key="1">
    <source>
        <dbReference type="ARBA" id="ARBA00004651"/>
    </source>
</evidence>
<accession>A0AA90HE25</accession>
<keyword evidence="5 6" id="KW-0472">Membrane</keyword>
<evidence type="ECO:0000256" key="3">
    <source>
        <dbReference type="ARBA" id="ARBA00022692"/>
    </source>
</evidence>
<keyword evidence="3 6" id="KW-0812">Transmembrane</keyword>
<protein>
    <submittedName>
        <fullName evidence="8">Type II secretion system F family protein</fullName>
    </submittedName>
</protein>
<dbReference type="AlphaFoldDB" id="A0AA90HE25"/>
<feature type="transmembrane region" description="Helical" evidence="6">
    <location>
        <begin position="128"/>
        <end position="147"/>
    </location>
</feature>
<keyword evidence="2" id="KW-1003">Cell membrane</keyword>
<evidence type="ECO:0000256" key="4">
    <source>
        <dbReference type="ARBA" id="ARBA00022989"/>
    </source>
</evidence>
<evidence type="ECO:0000259" key="7">
    <source>
        <dbReference type="Pfam" id="PF00482"/>
    </source>
</evidence>
<feature type="domain" description="Type II secretion system protein GspF" evidence="7">
    <location>
        <begin position="163"/>
        <end position="291"/>
    </location>
</feature>
<dbReference type="PANTHER" id="PTHR35007">
    <property type="entry name" value="INTEGRAL MEMBRANE PROTEIN-RELATED"/>
    <property type="match status" value="1"/>
</dbReference>